<reference evidence="1" key="2">
    <citation type="journal article" date="2015" name="Fish Shellfish Immunol.">
        <title>Early steps in the European eel (Anguilla anguilla)-Vibrio vulnificus interaction in the gills: Role of the RtxA13 toxin.</title>
        <authorList>
            <person name="Callol A."/>
            <person name="Pajuelo D."/>
            <person name="Ebbesson L."/>
            <person name="Teles M."/>
            <person name="MacKenzie S."/>
            <person name="Amaro C."/>
        </authorList>
    </citation>
    <scope>NUCLEOTIDE SEQUENCE</scope>
</reference>
<reference evidence="1" key="1">
    <citation type="submission" date="2014-11" db="EMBL/GenBank/DDBJ databases">
        <authorList>
            <person name="Amaro Gonzalez C."/>
        </authorList>
    </citation>
    <scope>NUCLEOTIDE SEQUENCE</scope>
</reference>
<sequence>MNSSHHSYGKYNHQQDRIAVRPSATGPMLYNNMIIQIN</sequence>
<name>A0A0E9PJF4_ANGAN</name>
<evidence type="ECO:0000313" key="1">
    <source>
        <dbReference type="EMBL" id="JAH03973.1"/>
    </source>
</evidence>
<dbReference type="AlphaFoldDB" id="A0A0E9PJF4"/>
<proteinExistence type="predicted"/>
<accession>A0A0E9PJF4</accession>
<dbReference type="EMBL" id="GBXM01104604">
    <property type="protein sequence ID" value="JAH03973.1"/>
    <property type="molecule type" value="Transcribed_RNA"/>
</dbReference>
<organism evidence="1">
    <name type="scientific">Anguilla anguilla</name>
    <name type="common">European freshwater eel</name>
    <name type="synonym">Muraena anguilla</name>
    <dbReference type="NCBI Taxonomy" id="7936"/>
    <lineage>
        <taxon>Eukaryota</taxon>
        <taxon>Metazoa</taxon>
        <taxon>Chordata</taxon>
        <taxon>Craniata</taxon>
        <taxon>Vertebrata</taxon>
        <taxon>Euteleostomi</taxon>
        <taxon>Actinopterygii</taxon>
        <taxon>Neopterygii</taxon>
        <taxon>Teleostei</taxon>
        <taxon>Anguilliformes</taxon>
        <taxon>Anguillidae</taxon>
        <taxon>Anguilla</taxon>
    </lineage>
</organism>
<protein>
    <submittedName>
        <fullName evidence="1">Uncharacterized protein</fullName>
    </submittedName>
</protein>